<feature type="transmembrane region" description="Helical" evidence="7">
    <location>
        <begin position="12"/>
        <end position="30"/>
    </location>
</feature>
<evidence type="ECO:0000256" key="7">
    <source>
        <dbReference type="RuleBase" id="RU363032"/>
    </source>
</evidence>
<dbReference type="GO" id="GO:0055085">
    <property type="term" value="P:transmembrane transport"/>
    <property type="evidence" value="ECO:0007669"/>
    <property type="project" value="InterPro"/>
</dbReference>
<feature type="transmembrane region" description="Helical" evidence="7">
    <location>
        <begin position="134"/>
        <end position="152"/>
    </location>
</feature>
<dbReference type="CDD" id="cd06261">
    <property type="entry name" value="TM_PBP2"/>
    <property type="match status" value="1"/>
</dbReference>
<dbReference type="Proteomes" id="UP000469440">
    <property type="component" value="Unassembled WGS sequence"/>
</dbReference>
<dbReference type="Gene3D" id="1.10.3720.10">
    <property type="entry name" value="MetI-like"/>
    <property type="match status" value="1"/>
</dbReference>
<evidence type="ECO:0000256" key="4">
    <source>
        <dbReference type="ARBA" id="ARBA00022692"/>
    </source>
</evidence>
<dbReference type="SUPFAM" id="SSF161098">
    <property type="entry name" value="MetI-like"/>
    <property type="match status" value="1"/>
</dbReference>
<feature type="transmembrane region" description="Helical" evidence="7">
    <location>
        <begin position="172"/>
        <end position="193"/>
    </location>
</feature>
<evidence type="ECO:0000256" key="2">
    <source>
        <dbReference type="ARBA" id="ARBA00022448"/>
    </source>
</evidence>
<feature type="domain" description="ABC transmembrane type-1" evidence="8">
    <location>
        <begin position="96"/>
        <end position="293"/>
    </location>
</feature>
<comment type="similarity">
    <text evidence="7">Belongs to the binding-protein-dependent transport system permease family.</text>
</comment>
<evidence type="ECO:0000256" key="6">
    <source>
        <dbReference type="ARBA" id="ARBA00023136"/>
    </source>
</evidence>
<reference evidence="9 10" key="1">
    <citation type="submission" date="2019-09" db="EMBL/GenBank/DDBJ databases">
        <title>Genome sequence of Clostridium sp. EA1.</title>
        <authorList>
            <person name="Poehlein A."/>
            <person name="Bengelsdorf F.R."/>
            <person name="Daniel R."/>
        </authorList>
    </citation>
    <scope>NUCLEOTIDE SEQUENCE [LARGE SCALE GENOMIC DNA]</scope>
    <source>
        <strain evidence="9 10">EA1</strain>
    </source>
</reference>
<dbReference type="AlphaFoldDB" id="A0A6N8HY49"/>
<feature type="transmembrane region" description="Helical" evidence="7">
    <location>
        <begin position="274"/>
        <end position="300"/>
    </location>
</feature>
<feature type="transmembrane region" description="Helical" evidence="7">
    <location>
        <begin position="102"/>
        <end position="122"/>
    </location>
</feature>
<dbReference type="InterPro" id="IPR035906">
    <property type="entry name" value="MetI-like_sf"/>
</dbReference>
<dbReference type="OrthoDB" id="9769919at2"/>
<comment type="subcellular location">
    <subcellularLocation>
        <location evidence="1 7">Cell membrane</location>
        <topology evidence="1 7">Multi-pass membrane protein</topology>
    </subcellularLocation>
</comment>
<protein>
    <submittedName>
        <fullName evidence="9">Oligopeptide transport system permease protein OppB</fullName>
    </submittedName>
</protein>
<evidence type="ECO:0000256" key="1">
    <source>
        <dbReference type="ARBA" id="ARBA00004651"/>
    </source>
</evidence>
<comment type="caution">
    <text evidence="9">The sequence shown here is derived from an EMBL/GenBank/DDBJ whole genome shotgun (WGS) entry which is preliminary data.</text>
</comment>
<proteinExistence type="inferred from homology"/>
<dbReference type="Pfam" id="PF00528">
    <property type="entry name" value="BPD_transp_1"/>
    <property type="match status" value="1"/>
</dbReference>
<keyword evidence="6 7" id="KW-0472">Membrane</keyword>
<keyword evidence="3" id="KW-1003">Cell membrane</keyword>
<dbReference type="EMBL" id="VWXL01000047">
    <property type="protein sequence ID" value="MVB10746.1"/>
    <property type="molecule type" value="Genomic_DNA"/>
</dbReference>
<evidence type="ECO:0000256" key="3">
    <source>
        <dbReference type="ARBA" id="ARBA00022475"/>
    </source>
</evidence>
<evidence type="ECO:0000259" key="8">
    <source>
        <dbReference type="PROSITE" id="PS50928"/>
    </source>
</evidence>
<gene>
    <name evidence="9" type="primary">oppB_1</name>
    <name evidence="9" type="ORF">CAFE_14440</name>
</gene>
<feature type="transmembrane region" description="Helical" evidence="7">
    <location>
        <begin position="232"/>
        <end position="254"/>
    </location>
</feature>
<name>A0A6N8HY49_9FIRM</name>
<keyword evidence="2 7" id="KW-0813">Transport</keyword>
<accession>A0A6N8HY49</accession>
<keyword evidence="10" id="KW-1185">Reference proteome</keyword>
<evidence type="ECO:0000256" key="5">
    <source>
        <dbReference type="ARBA" id="ARBA00022989"/>
    </source>
</evidence>
<dbReference type="RefSeq" id="WP_156990216.1">
    <property type="nucleotide sequence ID" value="NZ_VWXL01000047.1"/>
</dbReference>
<dbReference type="InterPro" id="IPR000515">
    <property type="entry name" value="MetI-like"/>
</dbReference>
<dbReference type="PANTHER" id="PTHR30465">
    <property type="entry name" value="INNER MEMBRANE ABC TRANSPORTER"/>
    <property type="match status" value="1"/>
</dbReference>
<organism evidence="9 10">
    <name type="scientific">Caproicibacter fermentans</name>
    <dbReference type="NCBI Taxonomy" id="2576756"/>
    <lineage>
        <taxon>Bacteria</taxon>
        <taxon>Bacillati</taxon>
        <taxon>Bacillota</taxon>
        <taxon>Clostridia</taxon>
        <taxon>Eubacteriales</taxon>
        <taxon>Acutalibacteraceae</taxon>
        <taxon>Caproicibacter</taxon>
    </lineage>
</organism>
<keyword evidence="5 7" id="KW-1133">Transmembrane helix</keyword>
<evidence type="ECO:0000313" key="10">
    <source>
        <dbReference type="Proteomes" id="UP000469440"/>
    </source>
</evidence>
<dbReference type="PROSITE" id="PS50928">
    <property type="entry name" value="ABC_TM1"/>
    <property type="match status" value="1"/>
</dbReference>
<dbReference type="GO" id="GO:0005886">
    <property type="term" value="C:plasma membrane"/>
    <property type="evidence" value="ECO:0007669"/>
    <property type="project" value="UniProtKB-SubCell"/>
</dbReference>
<sequence length="313" mass="34830">MLWYCVKRLLRSLGSLCIIIVIVFCLLRLMPIEGYFPNYDKMSAQEIQNGLQKMGLTAPLYQQLFHFFGELLHGDLGVSNIYRVDYPIVRIIAQKAPVSIEFGLIAMAISLPLGLVLGVLMAKKKGGFWDQFGTAYIVFIEAVPIMLIYLFLQLYGTGVFHLGILYDSDKPATAILPVLSLALPSVSGYAMWLRRFMVDESNMEYIKFAKAKGVPNNAIWFRHVFRNAMVPLVQLIPGSLLLTIAGSIYVESLYSIPGMGGLLVDVIKRQDNTMVQALVIVFAALSIFGLLLGDILMAIVDPRISLTKKAVSR</sequence>
<evidence type="ECO:0000313" key="9">
    <source>
        <dbReference type="EMBL" id="MVB10746.1"/>
    </source>
</evidence>
<keyword evidence="4 7" id="KW-0812">Transmembrane</keyword>
<dbReference type="PANTHER" id="PTHR30465:SF0">
    <property type="entry name" value="OLIGOPEPTIDE TRANSPORT SYSTEM PERMEASE PROTEIN APPB"/>
    <property type="match status" value="1"/>
</dbReference>